<dbReference type="GO" id="GO:0000976">
    <property type="term" value="F:transcription cis-regulatory region binding"/>
    <property type="evidence" value="ECO:0007669"/>
    <property type="project" value="TreeGrafter"/>
</dbReference>
<dbReference type="Gene3D" id="1.10.357.10">
    <property type="entry name" value="Tetracycline Repressor, domain 2"/>
    <property type="match status" value="1"/>
</dbReference>
<proteinExistence type="predicted"/>
<keyword evidence="5" id="KW-1185">Reference proteome</keyword>
<evidence type="ECO:0000259" key="3">
    <source>
        <dbReference type="PROSITE" id="PS50977"/>
    </source>
</evidence>
<dbReference type="EMBL" id="AP022609">
    <property type="protein sequence ID" value="BBZ23813.1"/>
    <property type="molecule type" value="Genomic_DNA"/>
</dbReference>
<dbReference type="GO" id="GO:0003700">
    <property type="term" value="F:DNA-binding transcription factor activity"/>
    <property type="evidence" value="ECO:0007669"/>
    <property type="project" value="TreeGrafter"/>
</dbReference>
<name>A0A7I7X4R4_9MYCO</name>
<dbReference type="PANTHER" id="PTHR30055">
    <property type="entry name" value="HTH-TYPE TRANSCRIPTIONAL REGULATOR RUTR"/>
    <property type="match status" value="1"/>
</dbReference>
<accession>A0A7I7X4R4</accession>
<evidence type="ECO:0000313" key="4">
    <source>
        <dbReference type="EMBL" id="BBZ23813.1"/>
    </source>
</evidence>
<evidence type="ECO:0000256" key="2">
    <source>
        <dbReference type="PROSITE-ProRule" id="PRU00335"/>
    </source>
</evidence>
<dbReference type="SUPFAM" id="SSF46689">
    <property type="entry name" value="Homeodomain-like"/>
    <property type="match status" value="1"/>
</dbReference>
<dbReference type="Proteomes" id="UP000467260">
    <property type="component" value="Chromosome"/>
</dbReference>
<dbReference type="Pfam" id="PF00440">
    <property type="entry name" value="TetR_N"/>
    <property type="match status" value="1"/>
</dbReference>
<organism evidence="4 5">
    <name type="scientific">Mycolicibacter hiberniae</name>
    <dbReference type="NCBI Taxonomy" id="29314"/>
    <lineage>
        <taxon>Bacteria</taxon>
        <taxon>Bacillati</taxon>
        <taxon>Actinomycetota</taxon>
        <taxon>Actinomycetes</taxon>
        <taxon>Mycobacteriales</taxon>
        <taxon>Mycobacteriaceae</taxon>
        <taxon>Mycolicibacter</taxon>
    </lineage>
</organism>
<dbReference type="Gene3D" id="1.10.10.60">
    <property type="entry name" value="Homeodomain-like"/>
    <property type="match status" value="1"/>
</dbReference>
<evidence type="ECO:0000256" key="1">
    <source>
        <dbReference type="ARBA" id="ARBA00023125"/>
    </source>
</evidence>
<gene>
    <name evidence="4" type="ORF">MHIB_22310</name>
</gene>
<dbReference type="InterPro" id="IPR009057">
    <property type="entry name" value="Homeodomain-like_sf"/>
</dbReference>
<dbReference type="PANTHER" id="PTHR30055:SF184">
    <property type="entry name" value="HTH-TYPE TRANSCRIPTIONAL REGULATOR ETHR"/>
    <property type="match status" value="1"/>
</dbReference>
<dbReference type="KEGG" id="mhib:MHIB_22310"/>
<dbReference type="InterPro" id="IPR001647">
    <property type="entry name" value="HTH_TetR"/>
</dbReference>
<protein>
    <submittedName>
        <fullName evidence="4">TetR family transcriptional regulator</fullName>
    </submittedName>
</protein>
<dbReference type="InterPro" id="IPR049397">
    <property type="entry name" value="EthR_C"/>
</dbReference>
<dbReference type="RefSeq" id="WP_234809042.1">
    <property type="nucleotide sequence ID" value="NZ_AP022609.1"/>
</dbReference>
<keyword evidence="1 2" id="KW-0238">DNA-binding</keyword>
<evidence type="ECO:0000313" key="5">
    <source>
        <dbReference type="Proteomes" id="UP000467260"/>
    </source>
</evidence>
<sequence>MRRGDKQRQAIVQAVRELLEEKPFAELSVSTISDRAGVARSGFYFYFDSKYAVLAQILAEATHELEELTQYFAPRGADESPAEFARRMVGSAAAVYAHNDPVMSACNIARNSDAEIRELLDAQIDAVIDQVVAVITDEMAAGTANPISTDLPALVRTLAATTAYMLSGDSAFLGSSGDVGRGVEVLEALWRNALWGGRVD</sequence>
<dbReference type="PRINTS" id="PR00455">
    <property type="entry name" value="HTHTETR"/>
</dbReference>
<dbReference type="AlphaFoldDB" id="A0A7I7X4R4"/>
<dbReference type="PROSITE" id="PS50977">
    <property type="entry name" value="HTH_TETR_2"/>
    <property type="match status" value="1"/>
</dbReference>
<feature type="DNA-binding region" description="H-T-H motif" evidence="2">
    <location>
        <begin position="28"/>
        <end position="47"/>
    </location>
</feature>
<dbReference type="InterPro" id="IPR036271">
    <property type="entry name" value="Tet_transcr_reg_TetR-rel_C_sf"/>
</dbReference>
<dbReference type="Pfam" id="PF21313">
    <property type="entry name" value="EthR_C"/>
    <property type="match status" value="1"/>
</dbReference>
<feature type="domain" description="HTH tetR-type" evidence="3">
    <location>
        <begin position="5"/>
        <end position="65"/>
    </location>
</feature>
<dbReference type="InterPro" id="IPR050109">
    <property type="entry name" value="HTH-type_TetR-like_transc_reg"/>
</dbReference>
<dbReference type="SUPFAM" id="SSF48498">
    <property type="entry name" value="Tetracyclin repressor-like, C-terminal domain"/>
    <property type="match status" value="1"/>
</dbReference>
<reference evidence="4 5" key="1">
    <citation type="journal article" date="2019" name="Emerg. Microbes Infect.">
        <title>Comprehensive subspecies identification of 175 nontuberculous mycobacteria species based on 7547 genomic profiles.</title>
        <authorList>
            <person name="Matsumoto Y."/>
            <person name="Kinjo T."/>
            <person name="Motooka D."/>
            <person name="Nabeya D."/>
            <person name="Jung N."/>
            <person name="Uechi K."/>
            <person name="Horii T."/>
            <person name="Iida T."/>
            <person name="Fujita J."/>
            <person name="Nakamura S."/>
        </authorList>
    </citation>
    <scope>NUCLEOTIDE SEQUENCE [LARGE SCALE GENOMIC DNA]</scope>
    <source>
        <strain evidence="4 5">JCM 13571</strain>
    </source>
</reference>